<dbReference type="AlphaFoldDB" id="B3QXB6"/>
<dbReference type="HOGENOM" id="CLU_2768306_0_0_10"/>
<dbReference type="Proteomes" id="UP000001208">
    <property type="component" value="Chromosome"/>
</dbReference>
<dbReference type="RefSeq" id="WP_012499474.1">
    <property type="nucleotide sequence ID" value="NC_011026.1"/>
</dbReference>
<keyword evidence="2" id="KW-1185">Reference proteome</keyword>
<sequence>MLFSISFWELSGWWEALLYHSNHDGMFWQCAFCFIAENDDHRNVSLNWKELLALLEMRKASPVEKLASD</sequence>
<protein>
    <submittedName>
        <fullName evidence="1">Uncharacterized protein</fullName>
    </submittedName>
</protein>
<reference evidence="1 2" key="1">
    <citation type="submission" date="2008-06" db="EMBL/GenBank/DDBJ databases">
        <title>Complete sequence of Chloroherpeton thalassium ATCC 35110.</title>
        <authorList>
            <consortium name="US DOE Joint Genome Institute"/>
            <person name="Lucas S."/>
            <person name="Copeland A."/>
            <person name="Lapidus A."/>
            <person name="Glavina del Rio T."/>
            <person name="Dalin E."/>
            <person name="Tice H."/>
            <person name="Bruce D."/>
            <person name="Goodwin L."/>
            <person name="Pitluck S."/>
            <person name="Schmutz J."/>
            <person name="Larimer F."/>
            <person name="Land M."/>
            <person name="Hauser L."/>
            <person name="Kyrpides N."/>
            <person name="Mikhailova N."/>
            <person name="Liu Z."/>
            <person name="Li T."/>
            <person name="Zhao F."/>
            <person name="Overmann J."/>
            <person name="Bryant D.A."/>
            <person name="Richardson P."/>
        </authorList>
    </citation>
    <scope>NUCLEOTIDE SEQUENCE [LARGE SCALE GENOMIC DNA]</scope>
    <source>
        <strain evidence="2">ATCC 35110 / GB-78</strain>
    </source>
</reference>
<gene>
    <name evidence="1" type="ordered locus">Ctha_0925</name>
</gene>
<accession>B3QXB6</accession>
<proteinExistence type="predicted"/>
<dbReference type="KEGG" id="cts:Ctha_0925"/>
<evidence type="ECO:0000313" key="1">
    <source>
        <dbReference type="EMBL" id="ACF13390.1"/>
    </source>
</evidence>
<evidence type="ECO:0000313" key="2">
    <source>
        <dbReference type="Proteomes" id="UP000001208"/>
    </source>
</evidence>
<dbReference type="STRING" id="517418.Ctha_0925"/>
<name>B3QXB6_CHLT3</name>
<organism evidence="1 2">
    <name type="scientific">Chloroherpeton thalassium (strain ATCC 35110 / GB-78)</name>
    <dbReference type="NCBI Taxonomy" id="517418"/>
    <lineage>
        <taxon>Bacteria</taxon>
        <taxon>Pseudomonadati</taxon>
        <taxon>Chlorobiota</taxon>
        <taxon>Chlorobiia</taxon>
        <taxon>Chlorobiales</taxon>
        <taxon>Chloroherpetonaceae</taxon>
        <taxon>Chloroherpeton</taxon>
    </lineage>
</organism>
<dbReference type="EMBL" id="CP001100">
    <property type="protein sequence ID" value="ACF13390.1"/>
    <property type="molecule type" value="Genomic_DNA"/>
</dbReference>